<keyword evidence="10 18" id="KW-0269">Exonuclease</keyword>
<dbReference type="PANTHER" id="PTHR30231">
    <property type="entry name" value="DNA POLYMERASE III SUBUNIT EPSILON"/>
    <property type="match status" value="1"/>
</dbReference>
<feature type="binding site" evidence="17">
    <location>
        <position position="9"/>
    </location>
    <ligand>
        <name>a divalent metal cation</name>
        <dbReference type="ChEBI" id="CHEBI:60240"/>
        <label>1</label>
        <note>catalytic</note>
    </ligand>
</feature>
<organism evidence="21 22">
    <name type="scientific">Phytopseudomonas argentinensis</name>
    <dbReference type="NCBI Taxonomy" id="289370"/>
    <lineage>
        <taxon>Bacteria</taxon>
        <taxon>Pseudomonadati</taxon>
        <taxon>Pseudomonadota</taxon>
        <taxon>Gammaproteobacteria</taxon>
        <taxon>Pseudomonadales</taxon>
        <taxon>Pseudomonadaceae</taxon>
        <taxon>Phytopseudomonas</taxon>
    </lineage>
</organism>
<dbReference type="PANTHER" id="PTHR30231:SF41">
    <property type="entry name" value="DNA POLYMERASE III SUBUNIT EPSILON"/>
    <property type="match status" value="1"/>
</dbReference>
<feature type="region of interest" description="Disordered" evidence="19">
    <location>
        <begin position="178"/>
        <end position="202"/>
    </location>
</feature>
<evidence type="ECO:0000256" key="14">
    <source>
        <dbReference type="ARBA" id="ARBA00049244"/>
    </source>
</evidence>
<keyword evidence="5 18" id="KW-0548">Nucleotidyltransferase</keyword>
<comment type="function">
    <text evidence="18">DNA polymerase III is a complex, multichain enzyme responsible for most of the replicative synthesis in bacteria. The epsilon subunit contain the editing function and is a proofreading 3'-5' exonuclease.</text>
</comment>
<dbReference type="InterPro" id="IPR006054">
    <property type="entry name" value="DnaQ"/>
</dbReference>
<keyword evidence="9 18" id="KW-0378">Hydrolase</keyword>
<comment type="cofactor">
    <cofactor evidence="17">
        <name>Mg(2+)</name>
        <dbReference type="ChEBI" id="CHEBI:18420"/>
    </cofactor>
    <cofactor evidence="17">
        <name>Mn(2+)</name>
        <dbReference type="ChEBI" id="CHEBI:29035"/>
    </cofactor>
    <text evidence="17">Binds 2 divalent metal cations. Magnesium or manganese.</text>
</comment>
<evidence type="ECO:0000313" key="22">
    <source>
        <dbReference type="Proteomes" id="UP000183018"/>
    </source>
</evidence>
<evidence type="ECO:0000256" key="9">
    <source>
        <dbReference type="ARBA" id="ARBA00022801"/>
    </source>
</evidence>
<dbReference type="GO" id="GO:0008408">
    <property type="term" value="F:3'-5' exonuclease activity"/>
    <property type="evidence" value="ECO:0007669"/>
    <property type="project" value="TreeGrafter"/>
</dbReference>
<evidence type="ECO:0000256" key="3">
    <source>
        <dbReference type="ARBA" id="ARBA00020352"/>
    </source>
</evidence>
<keyword evidence="4 18" id="KW-0808">Transferase</keyword>
<evidence type="ECO:0000259" key="20">
    <source>
        <dbReference type="SMART" id="SM00479"/>
    </source>
</evidence>
<evidence type="ECO:0000256" key="8">
    <source>
        <dbReference type="ARBA" id="ARBA00022723"/>
    </source>
</evidence>
<dbReference type="InterPro" id="IPR013520">
    <property type="entry name" value="Ribonucl_H"/>
</dbReference>
<evidence type="ECO:0000256" key="5">
    <source>
        <dbReference type="ARBA" id="ARBA00022695"/>
    </source>
</evidence>
<feature type="binding site" evidence="16">
    <location>
        <position position="7"/>
    </location>
    <ligand>
        <name>substrate</name>
    </ligand>
</feature>
<comment type="subunit">
    <text evidence="18">DNA polymerase III contains a core (composed of alpha, epsilon and theta chains) that associates with a tau subunit. This core dimerizes to form the POLIII' complex. PolIII' associates with the gamma complex (composed of gamma, delta, delta', psi and chi chains) and with the beta chain to form the complete DNA polymerase III complex.</text>
</comment>
<feature type="binding site" evidence="17">
    <location>
        <position position="7"/>
    </location>
    <ligand>
        <name>a divalent metal cation</name>
        <dbReference type="ChEBI" id="CHEBI:60240"/>
        <label>1</label>
        <note>catalytic</note>
    </ligand>
</feature>
<dbReference type="NCBIfam" id="TIGR00573">
    <property type="entry name" value="dnaq"/>
    <property type="match status" value="1"/>
</dbReference>
<sequence>MRRVVLDTETTGMPVNDGHRVIEIGCVEVEGRRLTGRHFHIYLQPDREIDEGAIAVHGITSEDLKDKPRFKDVADEFYEFIKGAQLIIHNAPFDIGFLNNEFALIGQHERADISSYCDVLDTLQMARERHPGQRNSLDALCKRYGVDNSGRELHGALLDSEILADVYLAMTGGQTNLSLAGEGSEGDGSGRQQPTPIRRLPAERPMGVVIAASAEDLAAHAARLAVIEKAAGAPALWAQMEAAEQGAPAS</sequence>
<evidence type="ECO:0000256" key="4">
    <source>
        <dbReference type="ARBA" id="ARBA00022679"/>
    </source>
</evidence>
<dbReference type="EC" id="2.7.7.7" evidence="2 18"/>
<dbReference type="CDD" id="cd06131">
    <property type="entry name" value="DNA_pol_III_epsilon_Ecoli_like"/>
    <property type="match status" value="1"/>
</dbReference>
<dbReference type="GO" id="GO:0005829">
    <property type="term" value="C:cytosol"/>
    <property type="evidence" value="ECO:0007669"/>
    <property type="project" value="TreeGrafter"/>
</dbReference>
<dbReference type="RefSeq" id="WP_074887553.1">
    <property type="nucleotide sequence ID" value="NZ_FORC01000004.1"/>
</dbReference>
<feature type="binding site" evidence="16">
    <location>
        <position position="9"/>
    </location>
    <ligand>
        <name>substrate</name>
    </ligand>
</feature>
<evidence type="ECO:0000256" key="2">
    <source>
        <dbReference type="ARBA" id="ARBA00012417"/>
    </source>
</evidence>
<reference evidence="22" key="1">
    <citation type="submission" date="2016-10" db="EMBL/GenBank/DDBJ databases">
        <authorList>
            <person name="Varghese N."/>
            <person name="Submissions S."/>
        </authorList>
    </citation>
    <scope>NUCLEOTIDE SEQUENCE [LARGE SCALE GENOMIC DNA]</scope>
    <source>
        <strain evidence="22">LMG 22563</strain>
    </source>
</reference>
<evidence type="ECO:0000256" key="19">
    <source>
        <dbReference type="SAM" id="MobiDB-lite"/>
    </source>
</evidence>
<evidence type="ECO:0000256" key="1">
    <source>
        <dbReference type="ARBA" id="ARBA00001936"/>
    </source>
</evidence>
<keyword evidence="6 18" id="KW-0235">DNA replication</keyword>
<dbReference type="Gene3D" id="3.30.420.10">
    <property type="entry name" value="Ribonuclease H-like superfamily/Ribonuclease H"/>
    <property type="match status" value="1"/>
</dbReference>
<dbReference type="OrthoDB" id="9804290at2"/>
<dbReference type="NCBIfam" id="TIGR01406">
    <property type="entry name" value="dnaQ_proteo"/>
    <property type="match status" value="1"/>
</dbReference>
<feature type="active site" description="Proton acceptor" evidence="15">
    <location>
        <position position="154"/>
    </location>
</feature>
<keyword evidence="7 18" id="KW-0540">Nuclease</keyword>
<keyword evidence="12 18" id="KW-0239">DNA-directed DNA polymerase</keyword>
<dbReference type="GO" id="GO:0046872">
    <property type="term" value="F:metal ion binding"/>
    <property type="evidence" value="ECO:0007669"/>
    <property type="project" value="UniProtKB-KW"/>
</dbReference>
<dbReference type="SUPFAM" id="SSF53098">
    <property type="entry name" value="Ribonuclease H-like"/>
    <property type="match status" value="1"/>
</dbReference>
<proteinExistence type="predicted"/>
<protein>
    <recommendedName>
        <fullName evidence="3 18">DNA polymerase III subunit epsilon</fullName>
        <ecNumber evidence="2 18">2.7.7.7</ecNumber>
    </recommendedName>
</protein>
<evidence type="ECO:0000256" key="18">
    <source>
        <dbReference type="RuleBase" id="RU364087"/>
    </source>
</evidence>
<keyword evidence="13 17" id="KW-0464">Manganese</keyword>
<evidence type="ECO:0000256" key="7">
    <source>
        <dbReference type="ARBA" id="ARBA00022722"/>
    </source>
</evidence>
<dbReference type="InterPro" id="IPR012337">
    <property type="entry name" value="RNaseH-like_sf"/>
</dbReference>
<dbReference type="STRING" id="289370.SAMN05216602_3752"/>
<evidence type="ECO:0000256" key="15">
    <source>
        <dbReference type="PIRSR" id="PIRSR606309-1"/>
    </source>
</evidence>
<feature type="binding site" evidence="16">
    <location>
        <position position="57"/>
    </location>
    <ligand>
        <name>substrate</name>
    </ligand>
</feature>
<dbReference type="AlphaFoldDB" id="A0A1I3ND56"/>
<evidence type="ECO:0000256" key="13">
    <source>
        <dbReference type="ARBA" id="ARBA00023211"/>
    </source>
</evidence>
<accession>A0A1I3ND56</accession>
<evidence type="ECO:0000313" key="21">
    <source>
        <dbReference type="EMBL" id="SFJ07253.1"/>
    </source>
</evidence>
<keyword evidence="11 17" id="KW-0460">Magnesium</keyword>
<dbReference type="FunFam" id="3.30.420.10:FF:000012">
    <property type="entry name" value="DNA polymerase III subunit epsilon"/>
    <property type="match status" value="1"/>
</dbReference>
<evidence type="ECO:0000256" key="17">
    <source>
        <dbReference type="PIRSR" id="PIRSR606309-3"/>
    </source>
</evidence>
<evidence type="ECO:0000256" key="11">
    <source>
        <dbReference type="ARBA" id="ARBA00022842"/>
    </source>
</evidence>
<feature type="binding site" evidence="16">
    <location>
        <position position="159"/>
    </location>
    <ligand>
        <name>substrate</name>
    </ligand>
</feature>
<dbReference type="GO" id="GO:0003887">
    <property type="term" value="F:DNA-directed DNA polymerase activity"/>
    <property type="evidence" value="ECO:0007669"/>
    <property type="project" value="UniProtKB-KW"/>
</dbReference>
<feature type="domain" description="Exonuclease" evidence="20">
    <location>
        <begin position="2"/>
        <end position="176"/>
    </location>
</feature>
<dbReference type="EMBL" id="FORC01000004">
    <property type="protein sequence ID" value="SFJ07253.1"/>
    <property type="molecule type" value="Genomic_DNA"/>
</dbReference>
<evidence type="ECO:0000256" key="12">
    <source>
        <dbReference type="ARBA" id="ARBA00022932"/>
    </source>
</evidence>
<dbReference type="Pfam" id="PF00929">
    <property type="entry name" value="RNase_T"/>
    <property type="match status" value="1"/>
</dbReference>
<keyword evidence="22" id="KW-1185">Reference proteome</keyword>
<dbReference type="SMART" id="SM00479">
    <property type="entry name" value="EXOIII"/>
    <property type="match status" value="1"/>
</dbReference>
<gene>
    <name evidence="18" type="primary">dnaQ</name>
    <name evidence="21" type="ORF">SAMN05216602_3752</name>
</gene>
<comment type="cofactor">
    <cofactor evidence="1 18">
        <name>Mn(2+)</name>
        <dbReference type="ChEBI" id="CHEBI:29035"/>
    </cofactor>
</comment>
<dbReference type="NCBIfam" id="NF004316">
    <property type="entry name" value="PRK05711.1"/>
    <property type="match status" value="1"/>
</dbReference>
<dbReference type="GO" id="GO:0003677">
    <property type="term" value="F:DNA binding"/>
    <property type="evidence" value="ECO:0007669"/>
    <property type="project" value="InterPro"/>
</dbReference>
<keyword evidence="8 17" id="KW-0479">Metal-binding</keyword>
<name>A0A1I3ND56_9GAMM</name>
<dbReference type="GO" id="GO:0045004">
    <property type="term" value="P:DNA replication proofreading"/>
    <property type="evidence" value="ECO:0007669"/>
    <property type="project" value="TreeGrafter"/>
</dbReference>
<feature type="binding site" evidence="17">
    <location>
        <position position="159"/>
    </location>
    <ligand>
        <name>a divalent metal cation</name>
        <dbReference type="ChEBI" id="CHEBI:60240"/>
        <label>1</label>
        <note>catalytic</note>
    </ligand>
</feature>
<dbReference type="Proteomes" id="UP000183018">
    <property type="component" value="Unassembled WGS sequence"/>
</dbReference>
<dbReference type="InterPro" id="IPR006309">
    <property type="entry name" value="DnaQ_proteo"/>
</dbReference>
<evidence type="ECO:0000256" key="10">
    <source>
        <dbReference type="ARBA" id="ARBA00022839"/>
    </source>
</evidence>
<dbReference type="InterPro" id="IPR036397">
    <property type="entry name" value="RNaseH_sf"/>
</dbReference>
<comment type="catalytic activity">
    <reaction evidence="14 18">
        <text>DNA(n) + a 2'-deoxyribonucleoside 5'-triphosphate = DNA(n+1) + diphosphate</text>
        <dbReference type="Rhea" id="RHEA:22508"/>
        <dbReference type="Rhea" id="RHEA-COMP:17339"/>
        <dbReference type="Rhea" id="RHEA-COMP:17340"/>
        <dbReference type="ChEBI" id="CHEBI:33019"/>
        <dbReference type="ChEBI" id="CHEBI:61560"/>
        <dbReference type="ChEBI" id="CHEBI:173112"/>
        <dbReference type="EC" id="2.7.7.7"/>
    </reaction>
</comment>
<evidence type="ECO:0000256" key="16">
    <source>
        <dbReference type="PIRSR" id="PIRSR606309-2"/>
    </source>
</evidence>
<evidence type="ECO:0000256" key="6">
    <source>
        <dbReference type="ARBA" id="ARBA00022705"/>
    </source>
</evidence>